<accession>A0A9D1FUA3</accession>
<protein>
    <submittedName>
        <fullName evidence="2">Uncharacterized protein</fullName>
    </submittedName>
</protein>
<gene>
    <name evidence="2" type="ORF">IAD03_08705</name>
</gene>
<evidence type="ECO:0000256" key="1">
    <source>
        <dbReference type="SAM" id="MobiDB-lite"/>
    </source>
</evidence>
<dbReference type="EMBL" id="DVJM01000182">
    <property type="protein sequence ID" value="HIS79435.1"/>
    <property type="molecule type" value="Genomic_DNA"/>
</dbReference>
<evidence type="ECO:0000313" key="3">
    <source>
        <dbReference type="Proteomes" id="UP000824141"/>
    </source>
</evidence>
<reference evidence="2" key="1">
    <citation type="submission" date="2020-10" db="EMBL/GenBank/DDBJ databases">
        <authorList>
            <person name="Gilroy R."/>
        </authorList>
    </citation>
    <scope>NUCLEOTIDE SEQUENCE</scope>
    <source>
        <strain evidence="2">6086</strain>
    </source>
</reference>
<dbReference type="Proteomes" id="UP000824141">
    <property type="component" value="Unassembled WGS sequence"/>
</dbReference>
<feature type="region of interest" description="Disordered" evidence="1">
    <location>
        <begin position="499"/>
        <end position="518"/>
    </location>
</feature>
<proteinExistence type="predicted"/>
<evidence type="ECO:0000313" key="2">
    <source>
        <dbReference type="EMBL" id="HIS79435.1"/>
    </source>
</evidence>
<dbReference type="AlphaFoldDB" id="A0A9D1FUA3"/>
<organism evidence="2 3">
    <name type="scientific">Candidatus Caccousia stercoris</name>
    <dbReference type="NCBI Taxonomy" id="2840723"/>
    <lineage>
        <taxon>Bacteria</taxon>
        <taxon>Bacillati</taxon>
        <taxon>Bacillota</taxon>
        <taxon>Clostridia</taxon>
        <taxon>Eubacteriales</taxon>
        <taxon>Oscillospiraceae</taxon>
        <taxon>Oscillospiraceae incertae sedis</taxon>
        <taxon>Candidatus Caccousia</taxon>
    </lineage>
</organism>
<reference evidence="2" key="2">
    <citation type="journal article" date="2021" name="PeerJ">
        <title>Extensive microbial diversity within the chicken gut microbiome revealed by metagenomics and culture.</title>
        <authorList>
            <person name="Gilroy R."/>
            <person name="Ravi A."/>
            <person name="Getino M."/>
            <person name="Pursley I."/>
            <person name="Horton D.L."/>
            <person name="Alikhan N.F."/>
            <person name="Baker D."/>
            <person name="Gharbi K."/>
            <person name="Hall N."/>
            <person name="Watson M."/>
            <person name="Adriaenssens E.M."/>
            <person name="Foster-Nyarko E."/>
            <person name="Jarju S."/>
            <person name="Secka A."/>
            <person name="Antonio M."/>
            <person name="Oren A."/>
            <person name="Chaudhuri R.R."/>
            <person name="La Ragione R."/>
            <person name="Hildebrand F."/>
            <person name="Pallen M.J."/>
        </authorList>
    </citation>
    <scope>NUCLEOTIDE SEQUENCE</scope>
    <source>
        <strain evidence="2">6086</strain>
    </source>
</reference>
<sequence length="598" mass="69018">MGRRKRKVILLTIAGILGAAAVILLLVRMTAPSKEFTATQAIIENLPEYQDEIESWGYQVSVYDPAKESIEDAGTAMDYTLKNWALLYYSGRTYHPVLILKDSSGGYWFFHTGFDQYAQETTTTETAQLSFPDETEETVQVTRRLMLQKTNLDQPASFLNRSLPGEQSYYDVEVSLYVDARTLDTGEEVWLRKQSNLASTQYCSNNFEEHKLFHGIDPVKASRNSNYDIKQSFSAKQLSDWYHQGLDLQDRLMELYYGKEAWNSIREQEQAQPSFSGIPNPFSSFRVLTMSDQEVEDRLEERYGEPFTVLFSEPIGGNEQVEEIWAARVYTVVPERNPEEIFFAYSTVEGETFGVPGFRKGLSDTYQLDRLKSLLEETAVGTGWAPSFTYFRAPFQETEEHYYSAIRVEMDVTPQNLDDSCELLSVAIQKFVDETGLTPSEDFVNTAFLLRYREEEWPDDCICSVRLDWNDAISGPLDYRAESIRNTMLYEIEDFKERNAERLKPDSPETEPEPSNPTVIFEDEGNRLIWNAPAQPEPGIIRREDGSFQIQGDEVRNPWNEQTQHSDFWIWSEEEQQWTIFVWNGETQQYEPQTGLSA</sequence>
<comment type="caution">
    <text evidence="2">The sequence shown here is derived from an EMBL/GenBank/DDBJ whole genome shotgun (WGS) entry which is preliminary data.</text>
</comment>
<name>A0A9D1FUA3_9FIRM</name>